<name>A0A7R9BYG0_9CRUS</name>
<keyword evidence="5 14" id="KW-0812">Transmembrane</keyword>
<feature type="transmembrane region" description="Helical" evidence="14">
    <location>
        <begin position="39"/>
        <end position="62"/>
    </location>
</feature>
<dbReference type="EMBL" id="OA887636">
    <property type="protein sequence ID" value="CAD7283539.1"/>
    <property type="molecule type" value="Genomic_DNA"/>
</dbReference>
<dbReference type="InterPro" id="IPR038578">
    <property type="entry name" value="GT29-like_sf"/>
</dbReference>
<comment type="similarity">
    <text evidence="2">Belongs to the glycosyltransferase 29 family.</text>
</comment>
<keyword evidence="10" id="KW-1015">Disulfide bond</keyword>
<keyword evidence="4" id="KW-0808">Transferase</keyword>
<keyword evidence="7 14" id="KW-1133">Transmembrane helix</keyword>
<organism evidence="15">
    <name type="scientific">Notodromas monacha</name>
    <dbReference type="NCBI Taxonomy" id="399045"/>
    <lineage>
        <taxon>Eukaryota</taxon>
        <taxon>Metazoa</taxon>
        <taxon>Ecdysozoa</taxon>
        <taxon>Arthropoda</taxon>
        <taxon>Crustacea</taxon>
        <taxon>Oligostraca</taxon>
        <taxon>Ostracoda</taxon>
        <taxon>Podocopa</taxon>
        <taxon>Podocopida</taxon>
        <taxon>Cypridocopina</taxon>
        <taxon>Cypridoidea</taxon>
        <taxon>Cyprididae</taxon>
        <taxon>Notodromas</taxon>
    </lineage>
</organism>
<dbReference type="GO" id="GO:0032580">
    <property type="term" value="C:Golgi cisterna membrane"/>
    <property type="evidence" value="ECO:0007669"/>
    <property type="project" value="UniProtKB-SubCell"/>
</dbReference>
<dbReference type="Pfam" id="PF00777">
    <property type="entry name" value="Glyco_transf_29"/>
    <property type="match status" value="1"/>
</dbReference>
<dbReference type="InterPro" id="IPR001675">
    <property type="entry name" value="Glyco_trans_29"/>
</dbReference>
<dbReference type="Proteomes" id="UP000678499">
    <property type="component" value="Unassembled WGS sequence"/>
</dbReference>
<dbReference type="EMBL" id="CAJPEX010005599">
    <property type="protein sequence ID" value="CAG0923691.1"/>
    <property type="molecule type" value="Genomic_DNA"/>
</dbReference>
<keyword evidence="9 14" id="KW-0472">Membrane</keyword>
<comment type="catalytic activity">
    <reaction evidence="12">
        <text>a beta-D-galactoside + CMP-N-acetyl-beta-neuraminate = an N-acetyl-alpha-neuraminyl-(2-&gt;6)-beta-D-galactosyl derivative + CMP + H(+)</text>
        <dbReference type="Rhea" id="RHEA:52104"/>
        <dbReference type="ChEBI" id="CHEBI:15378"/>
        <dbReference type="ChEBI" id="CHEBI:28034"/>
        <dbReference type="ChEBI" id="CHEBI:57812"/>
        <dbReference type="ChEBI" id="CHEBI:60377"/>
        <dbReference type="ChEBI" id="CHEBI:136398"/>
        <dbReference type="EC" id="2.4.3.1"/>
    </reaction>
</comment>
<keyword evidence="3" id="KW-0328">Glycosyltransferase</keyword>
<evidence type="ECO:0000256" key="8">
    <source>
        <dbReference type="ARBA" id="ARBA00023034"/>
    </source>
</evidence>
<evidence type="ECO:0000256" key="13">
    <source>
        <dbReference type="ARBA" id="ARBA00034329"/>
    </source>
</evidence>
<sequence>MGRKTNTVRISKRLKRVEEKSLLRELKRFLRRTVSVKKLVLVAAFQVVLVALFRVLVGRSWLQRDVMDSLNRLHHSPDLDEKMRKMRATGETPEMDDIITNKHQAVVRLNDAPTRGFEDFVGSRPATLRFFSNLYTELLVEDAAETFLALDKHQTTLLTWDHCCCGYRHYSYCWEFTAEDSVRKLDLSVFTPGENNREKNSDHRDGIGNYLTRRKMLPSEDYFMFEFDFPWAMWETVQRFYPYGTSKEPPSHSFLAIITALHYCDHVSAYEFIPSDKNPTNSHDFYYESALNQRLEKKLLKPVSQGRVNSGPNGSSSLRAEFHLKLEEMAVLFLLNEANVERVFVDGVAEFRGLRDKSIECP</sequence>
<keyword evidence="11" id="KW-0325">Glycoprotein</keyword>
<evidence type="ECO:0000256" key="11">
    <source>
        <dbReference type="ARBA" id="ARBA00023180"/>
    </source>
</evidence>
<keyword evidence="16" id="KW-1185">Reference proteome</keyword>
<evidence type="ECO:0000256" key="4">
    <source>
        <dbReference type="ARBA" id="ARBA00022679"/>
    </source>
</evidence>
<evidence type="ECO:0000256" key="7">
    <source>
        <dbReference type="ARBA" id="ARBA00022989"/>
    </source>
</evidence>
<dbReference type="GO" id="GO:0003835">
    <property type="term" value="F:beta-galactoside alpha-2,6-sialyltransferase activity"/>
    <property type="evidence" value="ECO:0007669"/>
    <property type="project" value="UniProtKB-EC"/>
</dbReference>
<evidence type="ECO:0000313" key="16">
    <source>
        <dbReference type="Proteomes" id="UP000678499"/>
    </source>
</evidence>
<evidence type="ECO:0000256" key="5">
    <source>
        <dbReference type="ARBA" id="ARBA00022692"/>
    </source>
</evidence>
<dbReference type="GO" id="GO:0097503">
    <property type="term" value="P:sialylation"/>
    <property type="evidence" value="ECO:0007669"/>
    <property type="project" value="TreeGrafter"/>
</dbReference>
<gene>
    <name evidence="15" type="ORF">NMOB1V02_LOCUS11154</name>
</gene>
<protein>
    <recommendedName>
        <fullName evidence="13">beta-galactoside alpha-(2,6)-sialyltransferase</fullName>
        <ecNumber evidence="13">2.4.3.1</ecNumber>
    </recommendedName>
</protein>
<comment type="subcellular location">
    <subcellularLocation>
        <location evidence="1">Golgi apparatus</location>
        <location evidence="1">Golgi stack membrane</location>
        <topology evidence="1">Single-pass type II membrane protein</topology>
    </subcellularLocation>
</comment>
<evidence type="ECO:0000256" key="9">
    <source>
        <dbReference type="ARBA" id="ARBA00023136"/>
    </source>
</evidence>
<evidence type="ECO:0000256" key="10">
    <source>
        <dbReference type="ARBA" id="ARBA00023157"/>
    </source>
</evidence>
<evidence type="ECO:0000313" key="15">
    <source>
        <dbReference type="EMBL" id="CAD7283539.1"/>
    </source>
</evidence>
<dbReference type="Gene3D" id="3.90.1480.20">
    <property type="entry name" value="Glycosyl transferase family 29"/>
    <property type="match status" value="1"/>
</dbReference>
<evidence type="ECO:0000256" key="3">
    <source>
        <dbReference type="ARBA" id="ARBA00022676"/>
    </source>
</evidence>
<evidence type="ECO:0000256" key="14">
    <source>
        <dbReference type="SAM" id="Phobius"/>
    </source>
</evidence>
<proteinExistence type="inferred from homology"/>
<evidence type="ECO:0000256" key="2">
    <source>
        <dbReference type="ARBA" id="ARBA00006003"/>
    </source>
</evidence>
<dbReference type="OrthoDB" id="10264956at2759"/>
<accession>A0A7R9BYG0</accession>
<dbReference type="EC" id="2.4.3.1" evidence="13"/>
<evidence type="ECO:0000256" key="1">
    <source>
        <dbReference type="ARBA" id="ARBA00004447"/>
    </source>
</evidence>
<dbReference type="PANTHER" id="PTHR46059">
    <property type="entry name" value="BETA-GALACTOSIDE ALPHA-2,6-SIALYLTRANSFERASE"/>
    <property type="match status" value="1"/>
</dbReference>
<keyword evidence="8" id="KW-0333">Golgi apparatus</keyword>
<evidence type="ECO:0000256" key="6">
    <source>
        <dbReference type="ARBA" id="ARBA00022968"/>
    </source>
</evidence>
<dbReference type="PANTHER" id="PTHR46059:SF1">
    <property type="entry name" value="BETA-GALACTOSIDE ALPHA-2,6-SIALYLTRANSFERASE"/>
    <property type="match status" value="1"/>
</dbReference>
<evidence type="ECO:0000256" key="12">
    <source>
        <dbReference type="ARBA" id="ARBA00034249"/>
    </source>
</evidence>
<reference evidence="15" key="1">
    <citation type="submission" date="2020-11" db="EMBL/GenBank/DDBJ databases">
        <authorList>
            <person name="Tran Van P."/>
        </authorList>
    </citation>
    <scope>NUCLEOTIDE SEQUENCE</scope>
</reference>
<dbReference type="AlphaFoldDB" id="A0A7R9BYG0"/>
<keyword evidence="6" id="KW-0735">Signal-anchor</keyword>